<dbReference type="Proteomes" id="UP000696573">
    <property type="component" value="Unassembled WGS sequence"/>
</dbReference>
<evidence type="ECO:0000313" key="2">
    <source>
        <dbReference type="Proteomes" id="UP000696573"/>
    </source>
</evidence>
<comment type="caution">
    <text evidence="1">The sequence shown here is derived from an EMBL/GenBank/DDBJ whole genome shotgun (WGS) entry which is preliminary data.</text>
</comment>
<protein>
    <submittedName>
        <fullName evidence="1">Uncharacterized protein</fullName>
    </submittedName>
</protein>
<organism evidence="1 2">
    <name type="scientific">Clonostachys rhizophaga</name>
    <dbReference type="NCBI Taxonomy" id="160324"/>
    <lineage>
        <taxon>Eukaryota</taxon>
        <taxon>Fungi</taxon>
        <taxon>Dikarya</taxon>
        <taxon>Ascomycota</taxon>
        <taxon>Pezizomycotina</taxon>
        <taxon>Sordariomycetes</taxon>
        <taxon>Hypocreomycetidae</taxon>
        <taxon>Hypocreales</taxon>
        <taxon>Bionectriaceae</taxon>
        <taxon>Clonostachys</taxon>
    </lineage>
</organism>
<name>A0A9N9YSU5_9HYPO</name>
<sequence>MAVPPPDEYRTSYDLPLLEEPTLAIRPNPASLQFTEYSLALYYLSTSLNLDATTFQQSGYLAEIGNELPYGPREFLAIITRYYCIALQQHDMMQKRHAKRPTLRLQLDPTITWKDLDKKITEQLKAVLRIIRSLANELGKHYHEDIIPQFISDLSQLESAPPVANISVRECRMWCQVNTTEFRRRLQTANGSTELRAAMDEISGMITGDVVTVPSPCAFRIDGKGVESIVTPYVYFVCTGMDKDGNKVHNLVHVGCTRERHNMWKMLQGHRDQARDDLIGQEAINAWGNLYGQLVQLGVDRSEGTFQLREDLMQGNSQELPVWARGMVTNKLRACANHVGQSFRQVNWNQAATMGCCFICKTAISFEEVENKDFHKEARCISLQMRRDCPHSCAEVATSGPFQIRDTLSFRVFL</sequence>
<evidence type="ECO:0000313" key="1">
    <source>
        <dbReference type="EMBL" id="CAH0031352.1"/>
    </source>
</evidence>
<gene>
    <name evidence="1" type="ORF">CRHIZ90672A_00009828</name>
</gene>
<reference evidence="1" key="1">
    <citation type="submission" date="2021-10" db="EMBL/GenBank/DDBJ databases">
        <authorList>
            <person name="Piombo E."/>
        </authorList>
    </citation>
    <scope>NUCLEOTIDE SEQUENCE</scope>
</reference>
<accession>A0A9N9YSU5</accession>
<dbReference type="AlphaFoldDB" id="A0A9N9YSU5"/>
<proteinExistence type="predicted"/>
<dbReference type="OrthoDB" id="5106968at2759"/>
<dbReference type="EMBL" id="CABFNQ020000741">
    <property type="protein sequence ID" value="CAH0031352.1"/>
    <property type="molecule type" value="Genomic_DNA"/>
</dbReference>
<keyword evidence="2" id="KW-1185">Reference proteome</keyword>